<evidence type="ECO:0000313" key="2">
    <source>
        <dbReference type="EMBL" id="MFD2264707.1"/>
    </source>
</evidence>
<feature type="domain" description="Microcin J25-processing protein McjB C-terminal" evidence="1">
    <location>
        <begin position="48"/>
        <end position="133"/>
    </location>
</feature>
<reference evidence="3" key="1">
    <citation type="journal article" date="2019" name="Int. J. Syst. Evol. Microbiol.">
        <title>The Global Catalogue of Microorganisms (GCM) 10K type strain sequencing project: providing services to taxonomists for standard genome sequencing and annotation.</title>
        <authorList>
            <consortium name="The Broad Institute Genomics Platform"/>
            <consortium name="The Broad Institute Genome Sequencing Center for Infectious Disease"/>
            <person name="Wu L."/>
            <person name="Ma J."/>
        </authorList>
    </citation>
    <scope>NUCLEOTIDE SEQUENCE [LARGE SCALE GENOMIC DNA]</scope>
    <source>
        <strain evidence="3">CGMCC 1.19062</strain>
    </source>
</reference>
<dbReference type="RefSeq" id="WP_379877822.1">
    <property type="nucleotide sequence ID" value="NZ_JBHUIP010000014.1"/>
</dbReference>
<accession>A0ABW5DUF3</accession>
<keyword evidence="3" id="KW-1185">Reference proteome</keyword>
<proteinExistence type="predicted"/>
<sequence length="143" mass="15419">MTRTRHRLRVIEAGYLLTLYPLVVRILPLKYLLALAGIQVVSGISDPSPTQATDGIAVGKAVAAAAKRLPWQPLCLPQATAAGLMLRLRGHRPLMCFGVRRTEEGLSAHAWLILNGPLGGMVCGGDTIESFTPFRALPEVQPK</sequence>
<gene>
    <name evidence="2" type="ORF">ACFSM5_17515</name>
</gene>
<dbReference type="Pfam" id="PF13471">
    <property type="entry name" value="Transglut_core3"/>
    <property type="match status" value="1"/>
</dbReference>
<organism evidence="2 3">
    <name type="scientific">Lacibacterium aquatile</name>
    <dbReference type="NCBI Taxonomy" id="1168082"/>
    <lineage>
        <taxon>Bacteria</taxon>
        <taxon>Pseudomonadati</taxon>
        <taxon>Pseudomonadota</taxon>
        <taxon>Alphaproteobacteria</taxon>
        <taxon>Rhodospirillales</taxon>
        <taxon>Rhodospirillaceae</taxon>
    </lineage>
</organism>
<dbReference type="EMBL" id="JBHUIP010000014">
    <property type="protein sequence ID" value="MFD2264707.1"/>
    <property type="molecule type" value="Genomic_DNA"/>
</dbReference>
<dbReference type="NCBIfam" id="NF033537">
    <property type="entry name" value="lasso_biosyn_B2"/>
    <property type="match status" value="1"/>
</dbReference>
<comment type="caution">
    <text evidence="2">The sequence shown here is derived from an EMBL/GenBank/DDBJ whole genome shotgun (WGS) entry which is preliminary data.</text>
</comment>
<dbReference type="Proteomes" id="UP001597295">
    <property type="component" value="Unassembled WGS sequence"/>
</dbReference>
<dbReference type="InterPro" id="IPR032708">
    <property type="entry name" value="McjB_C"/>
</dbReference>
<evidence type="ECO:0000313" key="3">
    <source>
        <dbReference type="Proteomes" id="UP001597295"/>
    </source>
</evidence>
<evidence type="ECO:0000259" key="1">
    <source>
        <dbReference type="Pfam" id="PF13471"/>
    </source>
</evidence>
<name>A0ABW5DUF3_9PROT</name>
<protein>
    <submittedName>
        <fullName evidence="2">Lasso peptide biosynthesis B2 protein</fullName>
    </submittedName>
</protein>
<dbReference type="InterPro" id="IPR053521">
    <property type="entry name" value="McjB-like"/>
</dbReference>